<name>X0XWA3_9ZZZZ</name>
<sequence>ATDCPLAQAQIEQATGVRPVHPIQVLQAAYSPAKVE</sequence>
<dbReference type="AlphaFoldDB" id="X0XWA3"/>
<dbReference type="EMBL" id="BARS01051672">
    <property type="protein sequence ID" value="GAG47644.1"/>
    <property type="molecule type" value="Genomic_DNA"/>
</dbReference>
<accession>X0XWA3</accession>
<feature type="non-terminal residue" evidence="1">
    <location>
        <position position="1"/>
    </location>
</feature>
<proteinExistence type="predicted"/>
<gene>
    <name evidence="1" type="ORF">S01H1_76920</name>
</gene>
<organism evidence="1">
    <name type="scientific">marine sediment metagenome</name>
    <dbReference type="NCBI Taxonomy" id="412755"/>
    <lineage>
        <taxon>unclassified sequences</taxon>
        <taxon>metagenomes</taxon>
        <taxon>ecological metagenomes</taxon>
    </lineage>
</organism>
<protein>
    <submittedName>
        <fullName evidence="1">Uncharacterized protein</fullName>
    </submittedName>
</protein>
<reference evidence="1" key="1">
    <citation type="journal article" date="2014" name="Front. Microbiol.">
        <title>High frequency of phylogenetically diverse reductive dehalogenase-homologous genes in deep subseafloor sedimentary metagenomes.</title>
        <authorList>
            <person name="Kawai M."/>
            <person name="Futagami T."/>
            <person name="Toyoda A."/>
            <person name="Takaki Y."/>
            <person name="Nishi S."/>
            <person name="Hori S."/>
            <person name="Arai W."/>
            <person name="Tsubouchi T."/>
            <person name="Morono Y."/>
            <person name="Uchiyama I."/>
            <person name="Ito T."/>
            <person name="Fujiyama A."/>
            <person name="Inagaki F."/>
            <person name="Takami H."/>
        </authorList>
    </citation>
    <scope>NUCLEOTIDE SEQUENCE</scope>
    <source>
        <strain evidence="1">Expedition CK06-06</strain>
    </source>
</reference>
<comment type="caution">
    <text evidence="1">The sequence shown here is derived from an EMBL/GenBank/DDBJ whole genome shotgun (WGS) entry which is preliminary data.</text>
</comment>
<evidence type="ECO:0000313" key="1">
    <source>
        <dbReference type="EMBL" id="GAG47644.1"/>
    </source>
</evidence>